<dbReference type="RefSeq" id="WP_012819977.1">
    <property type="nucleotide sequence ID" value="NC_013410.1"/>
</dbReference>
<dbReference type="Proteomes" id="UP000001497">
    <property type="component" value="Chromosome"/>
</dbReference>
<feature type="domain" description="PPM-type phosphatase" evidence="1">
    <location>
        <begin position="12"/>
        <end position="105"/>
    </location>
</feature>
<name>A0ABM5LE78_FIBSS</name>
<feature type="domain" description="PPM-type phosphatase" evidence="1">
    <location>
        <begin position="127"/>
        <end position="276"/>
    </location>
</feature>
<evidence type="ECO:0000313" key="3">
    <source>
        <dbReference type="Proteomes" id="UP000001497"/>
    </source>
</evidence>
<dbReference type="InterPro" id="IPR036457">
    <property type="entry name" value="PPM-type-like_dom_sf"/>
</dbReference>
<dbReference type="Pfam" id="PF13672">
    <property type="entry name" value="PP2C_2"/>
    <property type="match status" value="2"/>
</dbReference>
<keyword evidence="3" id="KW-1185">Reference proteome</keyword>
<evidence type="ECO:0000259" key="1">
    <source>
        <dbReference type="Pfam" id="PF13672"/>
    </source>
</evidence>
<dbReference type="EMBL" id="CP001792">
    <property type="protein sequence ID" value="ACX73747.1"/>
    <property type="molecule type" value="Genomic_DNA"/>
</dbReference>
<dbReference type="SUPFAM" id="SSF81606">
    <property type="entry name" value="PP2C-like"/>
    <property type="match status" value="1"/>
</dbReference>
<accession>A0ABM5LE78</accession>
<evidence type="ECO:0000313" key="2">
    <source>
        <dbReference type="EMBL" id="ACX73747.1"/>
    </source>
</evidence>
<organism evidence="2 3">
    <name type="scientific">Fibrobacter succinogenes (strain ATCC 19169 / S85)</name>
    <dbReference type="NCBI Taxonomy" id="59374"/>
    <lineage>
        <taxon>Bacteria</taxon>
        <taxon>Pseudomonadati</taxon>
        <taxon>Fibrobacterota</taxon>
        <taxon>Fibrobacteria</taxon>
        <taxon>Fibrobacterales</taxon>
        <taxon>Fibrobacteraceae</taxon>
        <taxon>Fibrobacter</taxon>
    </lineage>
</organism>
<dbReference type="InterPro" id="IPR001932">
    <property type="entry name" value="PPM-type_phosphatase-like_dom"/>
</dbReference>
<protein>
    <recommendedName>
        <fullName evidence="1">PPM-type phosphatase domain-containing protein</fullName>
    </recommendedName>
</protein>
<dbReference type="Gene3D" id="3.60.40.10">
    <property type="entry name" value="PPM-type phosphatase domain"/>
    <property type="match status" value="1"/>
</dbReference>
<reference evidence="2" key="1">
    <citation type="submission" date="2009-10" db="EMBL/GenBank/DDBJ databases">
        <title>Complete sequence of Fibrobacter succinogenes subsp. succinogenes S85.</title>
        <authorList>
            <consortium name="US DOE Joint Genome Institute"/>
            <person name="Lucas S."/>
            <person name="Copeland A."/>
            <person name="Lapidus A."/>
            <person name="Glavina del Rio T."/>
            <person name="Tice H."/>
            <person name="Bruce D."/>
            <person name="Goodwin L."/>
            <person name="Pitluck S."/>
            <person name="Chertkov O."/>
            <person name="Detter J.C."/>
            <person name="Han C."/>
            <person name="Tapia R."/>
            <person name="Larimer F."/>
            <person name="Land M."/>
            <person name="Hauser L."/>
            <person name="Kyrpides N."/>
            <person name="Mikhailova N."/>
            <person name="Weimer P.J."/>
            <person name="Stevenson D.M."/>
            <person name="Boyum J."/>
            <person name="Brumm P.I."/>
            <person name="Mead D."/>
        </authorList>
    </citation>
    <scope>NUCLEOTIDE SEQUENCE [LARGE SCALE GENOMIC DNA]</scope>
    <source>
        <strain evidence="2">S85</strain>
    </source>
</reference>
<gene>
    <name evidence="2" type="ordered locus">Fisuc_0133</name>
</gene>
<proteinExistence type="predicted"/>
<sequence length="325" mass="36292">MQNAETFAVSKVGAKHLPANIPCQDFSLEYNDGEIQLIVVCDGHGSPSYVRSDVGARLAAGIAKDELMQFMQSEDARKFLGNRTGAVTARTDVGDSCWTEKSEEKSETAKLREEQAMLYQQQIGNIQPQEKLIRDVCRRICEKWVAAIQQDAQENPLTDAEKELLGKNDLVKAYGSTLMAYVQTRWGWLAIHVGDGRLLCLNDSAEPYENWTPPVPWDSTCFLNYTTSLCDKNPADSFRYAFDGTGHFPFAVFACSDGIEDSVGDYDVAPECLNRFYMRLLQMYLDIGKEQAVARMDEGFSDMSLHGSKDDMSLAGIINKKGNEQ</sequence>